<keyword evidence="1" id="KW-0853">WD repeat</keyword>
<dbReference type="Gene3D" id="2.130.10.10">
    <property type="entry name" value="YVTN repeat-like/Quinoprotein amine dehydrogenase"/>
    <property type="match status" value="3"/>
</dbReference>
<dbReference type="InParanoid" id="A0A1D6LCE4"/>
<feature type="repeat" description="WD" evidence="1">
    <location>
        <begin position="92"/>
        <end position="133"/>
    </location>
</feature>
<dbReference type="PANTHER" id="PTHR45282">
    <property type="entry name" value="OS03G0858400 PROTEIN"/>
    <property type="match status" value="1"/>
</dbReference>
<accession>A0A1D6LCE4</accession>
<organism evidence="4">
    <name type="scientific">Zea mays</name>
    <name type="common">Maize</name>
    <dbReference type="NCBI Taxonomy" id="4577"/>
    <lineage>
        <taxon>Eukaryota</taxon>
        <taxon>Viridiplantae</taxon>
        <taxon>Streptophyta</taxon>
        <taxon>Embryophyta</taxon>
        <taxon>Tracheophyta</taxon>
        <taxon>Spermatophyta</taxon>
        <taxon>Magnoliopsida</taxon>
        <taxon>Liliopsida</taxon>
        <taxon>Poales</taxon>
        <taxon>Poaceae</taxon>
        <taxon>PACMAD clade</taxon>
        <taxon>Panicoideae</taxon>
        <taxon>Andropogonodae</taxon>
        <taxon>Andropogoneae</taxon>
        <taxon>Tripsacinae</taxon>
        <taxon>Zea</taxon>
    </lineage>
</organism>
<dbReference type="InterPro" id="IPR001680">
    <property type="entry name" value="WD40_rpt"/>
</dbReference>
<dbReference type="FunCoup" id="A0A1D6LCE4">
    <property type="interactions" value="2364"/>
</dbReference>
<dbReference type="ExpressionAtlas" id="A0A1D6LCE4">
    <property type="expression patterns" value="baseline and differential"/>
</dbReference>
<dbReference type="EMBL" id="CM007647">
    <property type="protein sequence ID" value="ONM11746.1"/>
    <property type="molecule type" value="Genomic_DNA"/>
</dbReference>
<keyword evidence="3" id="KW-0472">Membrane</keyword>
<dbReference type="STRING" id="4577.A0A1D6LCE4"/>
<dbReference type="PANTHER" id="PTHR45282:SF2">
    <property type="entry name" value="OS03G0858400 PROTEIN"/>
    <property type="match status" value="1"/>
</dbReference>
<dbReference type="SMART" id="SM00320">
    <property type="entry name" value="WD40"/>
    <property type="match status" value="4"/>
</dbReference>
<sequence>MAASLVSSFTVPLVSAVLGAAIALVFLAGYLRRKRAAIAHIPPTETAAAPDQPKHVRPSNQAQYKKGHLRPHHHAADKDAAKKHHHLDVNTLRGHTDSVTALAFSNDACNLVTVCADGAIRVFRIDDTSSKSFKILRINLPAGAHPTAVTFSEGSSSVVVAAQALLGSSLYMYADVSAPPTAENKLQGKLSPPEIKWSHPKIHGKESVLNLAAARATHGSGDGSTIIISCSEATDIKVWHGKSGKEFGTVDTNQLKNNMADISPNGRFIAAAAFTADVKVWEIVYSKDGSVKEVNKVMQLKGHKIRLQRNKHNKVTRTKWWKLKGDVAQTFKERVIEEGPWAEEGDANNMWRKMVTCIRKIASEEFGLSQGNRREVKDTWWWNEDVQKAIKEKKDCYKRLHHDKCADNIEKYRIAKKSAKRAVSRARGQAYDALYQRLDTKQGEKDIYRMAKIRERKTRDVNQVKCIKDEANQLLVKNEEIKNRWKEYFNKLFNGGNESSTIELDEPFDDNNRGFVRRIQEYEVKEALKRMKVGKAMGPDGMPIEVWRCLGDIAIVWLTKLFNTIFRTNRMPDEWRRIRYHLDEDPKTLRVMPIPLHDSKGSVCQYDHMTVSPDGKILAVTSGSTLQWLLVETGAVLDTADKAHEGDITGIAWAPRTIPNGGVHVFILATAGVDKKVKLWTAPDVGST</sequence>
<dbReference type="SUPFAM" id="SSF50978">
    <property type="entry name" value="WD40 repeat-like"/>
    <property type="match status" value="1"/>
</dbReference>
<keyword evidence="3" id="KW-1133">Transmembrane helix</keyword>
<dbReference type="PROSITE" id="PS50082">
    <property type="entry name" value="WD_REPEATS_2"/>
    <property type="match status" value="1"/>
</dbReference>
<feature type="region of interest" description="Disordered" evidence="2">
    <location>
        <begin position="44"/>
        <end position="85"/>
    </location>
</feature>
<dbReference type="EMBL" id="CM007647">
    <property type="protein sequence ID" value="ONM11747.1"/>
    <property type="molecule type" value="Genomic_DNA"/>
</dbReference>
<evidence type="ECO:0000256" key="3">
    <source>
        <dbReference type="SAM" id="Phobius"/>
    </source>
</evidence>
<evidence type="ECO:0000256" key="1">
    <source>
        <dbReference type="PROSITE-ProRule" id="PRU00221"/>
    </source>
</evidence>
<protein>
    <submittedName>
        <fullName evidence="4">Transducin/WD40 repeat-like superfamily protein</fullName>
    </submittedName>
</protein>
<name>A0A1D6LCE4_MAIZE</name>
<dbReference type="SMR" id="A0A1D6LCE4"/>
<evidence type="ECO:0000256" key="2">
    <source>
        <dbReference type="SAM" id="MobiDB-lite"/>
    </source>
</evidence>
<dbReference type="PROSITE" id="PS50294">
    <property type="entry name" value="WD_REPEATS_REGION"/>
    <property type="match status" value="1"/>
</dbReference>
<feature type="transmembrane region" description="Helical" evidence="3">
    <location>
        <begin position="12"/>
        <end position="31"/>
    </location>
</feature>
<dbReference type="AlphaFoldDB" id="A0A1D6LCE4"/>
<keyword evidence="3" id="KW-0812">Transmembrane</keyword>
<dbReference type="Pfam" id="PF00400">
    <property type="entry name" value="WD40"/>
    <property type="match status" value="1"/>
</dbReference>
<dbReference type="InterPro" id="IPR015943">
    <property type="entry name" value="WD40/YVTN_repeat-like_dom_sf"/>
</dbReference>
<dbReference type="InterPro" id="IPR036322">
    <property type="entry name" value="WD40_repeat_dom_sf"/>
</dbReference>
<gene>
    <name evidence="4" type="ORF">ZEAMMB73_Zm00001d034915</name>
</gene>
<reference evidence="4" key="1">
    <citation type="submission" date="2015-12" db="EMBL/GenBank/DDBJ databases">
        <title>Update maize B73 reference genome by single molecule sequencing technologies.</title>
        <authorList>
            <consortium name="Maize Genome Sequencing Project"/>
            <person name="Ware D."/>
        </authorList>
    </citation>
    <scope>NUCLEOTIDE SEQUENCE [LARGE SCALE GENOMIC DNA]</scope>
    <source>
        <tissue evidence="4">Seedling</tissue>
    </source>
</reference>
<proteinExistence type="predicted"/>
<evidence type="ECO:0000313" key="4">
    <source>
        <dbReference type="EMBL" id="ONM11746.1"/>
    </source>
</evidence>